<evidence type="ECO:0000313" key="1">
    <source>
        <dbReference type="EnsemblPlants" id="cds.evm.model.04.931"/>
    </source>
</evidence>
<reference evidence="1" key="2">
    <citation type="submission" date="2021-03" db="UniProtKB">
        <authorList>
            <consortium name="EnsemblPlants"/>
        </authorList>
    </citation>
    <scope>IDENTIFICATION</scope>
</reference>
<keyword evidence="2" id="KW-1185">Reference proteome</keyword>
<proteinExistence type="predicted"/>
<name>A0A803PJ96_CANSA</name>
<dbReference type="Gramene" id="evm.model.04.931">
    <property type="protein sequence ID" value="cds.evm.model.04.931"/>
    <property type="gene ID" value="evm.TU.04.931"/>
</dbReference>
<dbReference type="Proteomes" id="UP000596661">
    <property type="component" value="Chromosome 4"/>
</dbReference>
<organism evidence="1 2">
    <name type="scientific">Cannabis sativa</name>
    <name type="common">Hemp</name>
    <name type="synonym">Marijuana</name>
    <dbReference type="NCBI Taxonomy" id="3483"/>
    <lineage>
        <taxon>Eukaryota</taxon>
        <taxon>Viridiplantae</taxon>
        <taxon>Streptophyta</taxon>
        <taxon>Embryophyta</taxon>
        <taxon>Tracheophyta</taxon>
        <taxon>Spermatophyta</taxon>
        <taxon>Magnoliopsida</taxon>
        <taxon>eudicotyledons</taxon>
        <taxon>Gunneridae</taxon>
        <taxon>Pentapetalae</taxon>
        <taxon>rosids</taxon>
        <taxon>fabids</taxon>
        <taxon>Rosales</taxon>
        <taxon>Cannabaceae</taxon>
        <taxon>Cannabis</taxon>
    </lineage>
</organism>
<protein>
    <submittedName>
        <fullName evidence="1">Uncharacterized protein</fullName>
    </submittedName>
</protein>
<sequence>MPIDARKVTTLLYSPPQFEWNGATYSIYRQTVEDKALFLECSLLNRRLLGVVWDRGRCIGITSSEEAVMVTRGSFVGLIEDFSVEVGVSIGVNHGALSALRFTPT</sequence>
<dbReference type="EnsemblPlants" id="evm.model.04.931">
    <property type="protein sequence ID" value="cds.evm.model.04.931"/>
    <property type="gene ID" value="evm.TU.04.931"/>
</dbReference>
<dbReference type="AlphaFoldDB" id="A0A803PJ96"/>
<evidence type="ECO:0000313" key="2">
    <source>
        <dbReference type="Proteomes" id="UP000596661"/>
    </source>
</evidence>
<reference evidence="1" key="1">
    <citation type="submission" date="2018-11" db="EMBL/GenBank/DDBJ databases">
        <authorList>
            <person name="Grassa J C."/>
        </authorList>
    </citation>
    <scope>NUCLEOTIDE SEQUENCE [LARGE SCALE GENOMIC DNA]</scope>
</reference>
<accession>A0A803PJ96</accession>
<dbReference type="EMBL" id="UZAU01000371">
    <property type="status" value="NOT_ANNOTATED_CDS"/>
    <property type="molecule type" value="Genomic_DNA"/>
</dbReference>